<dbReference type="CDD" id="cd06453">
    <property type="entry name" value="SufS_like"/>
    <property type="match status" value="1"/>
</dbReference>
<evidence type="ECO:0000256" key="4">
    <source>
        <dbReference type="ARBA" id="ARBA00022679"/>
    </source>
</evidence>
<evidence type="ECO:0000259" key="7">
    <source>
        <dbReference type="Pfam" id="PF00266"/>
    </source>
</evidence>
<evidence type="ECO:0000313" key="8">
    <source>
        <dbReference type="EMBL" id="SJZ89624.1"/>
    </source>
</evidence>
<dbReference type="Proteomes" id="UP000196365">
    <property type="component" value="Unassembled WGS sequence"/>
</dbReference>
<dbReference type="EC" id="2.8.1.7" evidence="3"/>
<reference evidence="8 9" key="1">
    <citation type="submission" date="2017-02" db="EMBL/GenBank/DDBJ databases">
        <authorList>
            <person name="Peterson S.W."/>
        </authorList>
    </citation>
    <scope>NUCLEOTIDE SEQUENCE [LARGE SCALE GENOMIC DNA]</scope>
    <source>
        <strain evidence="8 9">DSM 15102</strain>
    </source>
</reference>
<dbReference type="PIRSF" id="PIRSF005572">
    <property type="entry name" value="NifS"/>
    <property type="match status" value="1"/>
</dbReference>
<dbReference type="OrthoDB" id="9804366at2"/>
<dbReference type="InterPro" id="IPR015421">
    <property type="entry name" value="PyrdxlP-dep_Trfase_major"/>
</dbReference>
<dbReference type="SUPFAM" id="SSF53383">
    <property type="entry name" value="PLP-dependent transferases"/>
    <property type="match status" value="1"/>
</dbReference>
<dbReference type="InterPro" id="IPR000192">
    <property type="entry name" value="Aminotrans_V_dom"/>
</dbReference>
<evidence type="ECO:0000256" key="6">
    <source>
        <dbReference type="ARBA" id="ARBA00050776"/>
    </source>
</evidence>
<dbReference type="EMBL" id="FUWV01000016">
    <property type="protein sequence ID" value="SJZ89624.1"/>
    <property type="molecule type" value="Genomic_DNA"/>
</dbReference>
<dbReference type="GO" id="GO:0031071">
    <property type="term" value="F:cysteine desulfurase activity"/>
    <property type="evidence" value="ECO:0007669"/>
    <property type="project" value="UniProtKB-EC"/>
</dbReference>
<accession>A0A1T4PDK6</accession>
<dbReference type="PANTHER" id="PTHR43586">
    <property type="entry name" value="CYSTEINE DESULFURASE"/>
    <property type="match status" value="1"/>
</dbReference>
<protein>
    <recommendedName>
        <fullName evidence="3">cysteine desulfurase</fullName>
        <ecNumber evidence="3">2.8.1.7</ecNumber>
    </recommendedName>
</protein>
<sequence length="381" mass="42293">MIYFDNAATTFPKPKAVYATMEKVMRNCANPGRSGHKMALESGRMIYKTRELLAKLFRIQNPMQIIFTYNATDSLNLAIKGVVKKGDHVITTSMEHNSVLRPLQSLKEKGMIQVSIIKADREGHISIQDIEKNIQNNTKMIITTHASNVIGTLLPIEKIGKIAQKYHLIYMVDAAQSAGVYQIDVDKMNIDLLAFPGHKALLGPQGTGGLYIREGLDLEPFREGGTGSQSESLIQPQIMPDRYESGTLNTIGIAGLGAGINFILSEKMEKIQKHEEILTQRMIDGLMQIEGVSIYGPKDAKKQASVVSINIGKRDSSEISFLLDQKYDIASRSGLHCAPLAHKTIGTFEQGTVRFSMGYFNTIEEVDQVLYAIEEISEKNR</sequence>
<evidence type="ECO:0000256" key="2">
    <source>
        <dbReference type="ARBA" id="ARBA00010447"/>
    </source>
</evidence>
<keyword evidence="5" id="KW-0663">Pyridoxal phosphate</keyword>
<dbReference type="InterPro" id="IPR015422">
    <property type="entry name" value="PyrdxlP-dep_Trfase_small"/>
</dbReference>
<evidence type="ECO:0000256" key="5">
    <source>
        <dbReference type="ARBA" id="ARBA00022898"/>
    </source>
</evidence>
<dbReference type="NCBIfam" id="TIGR01977">
    <property type="entry name" value="am_tr_V_EF2568"/>
    <property type="match status" value="1"/>
</dbReference>
<dbReference type="InterPro" id="IPR010970">
    <property type="entry name" value="Cys_dSase_SufS"/>
</dbReference>
<dbReference type="Gene3D" id="3.90.1150.10">
    <property type="entry name" value="Aspartate Aminotransferase, domain 1"/>
    <property type="match status" value="1"/>
</dbReference>
<evidence type="ECO:0000256" key="3">
    <source>
        <dbReference type="ARBA" id="ARBA00012239"/>
    </source>
</evidence>
<keyword evidence="9" id="KW-1185">Reference proteome</keyword>
<dbReference type="Pfam" id="PF00266">
    <property type="entry name" value="Aminotran_5"/>
    <property type="match status" value="1"/>
</dbReference>
<dbReference type="PANTHER" id="PTHR43586:SF4">
    <property type="entry name" value="ISOPENICILLIN N EPIMERASE"/>
    <property type="match status" value="1"/>
</dbReference>
<organism evidence="8 9">
    <name type="scientific">Garciella nitratireducens DSM 15102</name>
    <dbReference type="NCBI Taxonomy" id="1121911"/>
    <lineage>
        <taxon>Bacteria</taxon>
        <taxon>Bacillati</taxon>
        <taxon>Bacillota</taxon>
        <taxon>Clostridia</taxon>
        <taxon>Eubacteriales</taxon>
        <taxon>Eubacteriaceae</taxon>
        <taxon>Garciella</taxon>
    </lineage>
</organism>
<dbReference type="RefSeq" id="WP_087679391.1">
    <property type="nucleotide sequence ID" value="NZ_FUWV01000016.1"/>
</dbReference>
<dbReference type="InterPro" id="IPR010969">
    <property type="entry name" value="Cys_dSase-rel_unknwn_funct"/>
</dbReference>
<comment type="cofactor">
    <cofactor evidence="1">
        <name>pyridoxal 5'-phosphate</name>
        <dbReference type="ChEBI" id="CHEBI:597326"/>
    </cofactor>
</comment>
<comment type="catalytic activity">
    <reaction evidence="6">
        <text>(sulfur carrier)-H + L-cysteine = (sulfur carrier)-SH + L-alanine</text>
        <dbReference type="Rhea" id="RHEA:43892"/>
        <dbReference type="Rhea" id="RHEA-COMP:14737"/>
        <dbReference type="Rhea" id="RHEA-COMP:14739"/>
        <dbReference type="ChEBI" id="CHEBI:29917"/>
        <dbReference type="ChEBI" id="CHEBI:35235"/>
        <dbReference type="ChEBI" id="CHEBI:57972"/>
        <dbReference type="ChEBI" id="CHEBI:64428"/>
        <dbReference type="EC" id="2.8.1.7"/>
    </reaction>
</comment>
<keyword evidence="4" id="KW-0808">Transferase</keyword>
<gene>
    <name evidence="8" type="ORF">SAMN02745973_02036</name>
</gene>
<feature type="domain" description="Aminotransferase class V" evidence="7">
    <location>
        <begin position="2"/>
        <end position="369"/>
    </location>
</feature>
<name>A0A1T4PDK6_9FIRM</name>
<dbReference type="AlphaFoldDB" id="A0A1T4PDK6"/>
<dbReference type="InterPro" id="IPR015424">
    <property type="entry name" value="PyrdxlP-dep_Trfase"/>
</dbReference>
<dbReference type="GO" id="GO:0006534">
    <property type="term" value="P:cysteine metabolic process"/>
    <property type="evidence" value="ECO:0007669"/>
    <property type="project" value="InterPro"/>
</dbReference>
<dbReference type="GO" id="GO:0030170">
    <property type="term" value="F:pyridoxal phosphate binding"/>
    <property type="evidence" value="ECO:0007669"/>
    <property type="project" value="InterPro"/>
</dbReference>
<dbReference type="InterPro" id="IPR016454">
    <property type="entry name" value="Cysteine_dSase"/>
</dbReference>
<proteinExistence type="inferred from homology"/>
<evidence type="ECO:0000256" key="1">
    <source>
        <dbReference type="ARBA" id="ARBA00001933"/>
    </source>
</evidence>
<evidence type="ECO:0000313" key="9">
    <source>
        <dbReference type="Proteomes" id="UP000196365"/>
    </source>
</evidence>
<dbReference type="Gene3D" id="3.40.640.10">
    <property type="entry name" value="Type I PLP-dependent aspartate aminotransferase-like (Major domain)"/>
    <property type="match status" value="1"/>
</dbReference>
<comment type="similarity">
    <text evidence="2">Belongs to the class-V pyridoxal-phosphate-dependent aminotransferase family. Csd subfamily.</text>
</comment>